<keyword evidence="5 10" id="KW-0479">Metal-binding</keyword>
<keyword evidence="10" id="KW-0489">Methyltransferase</keyword>
<keyword evidence="13" id="KW-1185">Reference proteome</keyword>
<dbReference type="GO" id="GO:0005634">
    <property type="term" value="C:nucleus"/>
    <property type="evidence" value="ECO:0007669"/>
    <property type="project" value="TreeGrafter"/>
</dbReference>
<accession>A0A913XJ47</accession>
<keyword evidence="6 10" id="KW-0378">Hydrolase</keyword>
<evidence type="ECO:0000256" key="3">
    <source>
        <dbReference type="ARBA" id="ARBA00009519"/>
    </source>
</evidence>
<comment type="catalytic activity">
    <reaction evidence="1 10">
        <text>L-glutamyl-[protein] + S-adenosyl-L-methionine = [protein]-L-glutamate 5-O-methyl ester + S-adenosyl-L-homocysteine</text>
        <dbReference type="Rhea" id="RHEA:24452"/>
        <dbReference type="Rhea" id="RHEA-COMP:10208"/>
        <dbReference type="Rhea" id="RHEA-COMP:10311"/>
        <dbReference type="ChEBI" id="CHEBI:29973"/>
        <dbReference type="ChEBI" id="CHEBI:57856"/>
        <dbReference type="ChEBI" id="CHEBI:59789"/>
        <dbReference type="ChEBI" id="CHEBI:82795"/>
    </reaction>
</comment>
<reference evidence="12" key="1">
    <citation type="submission" date="2022-11" db="UniProtKB">
        <authorList>
            <consortium name="EnsemblMetazoa"/>
        </authorList>
    </citation>
    <scope>IDENTIFICATION</scope>
</reference>
<protein>
    <recommendedName>
        <fullName evidence="10">Sugar phosphate phosphatase</fullName>
        <ecNumber evidence="10">2.1.1.-</ecNumber>
        <ecNumber evidence="10">3.1.3.-</ecNumber>
    </recommendedName>
</protein>
<dbReference type="InterPro" id="IPR039763">
    <property type="entry name" value="ARMT1"/>
</dbReference>
<dbReference type="PANTHER" id="PTHR12260:SF6">
    <property type="entry name" value="DAMAGE-CONTROL PHOSPHATASE ARMT1"/>
    <property type="match status" value="1"/>
</dbReference>
<evidence type="ECO:0000256" key="2">
    <source>
        <dbReference type="ARBA" id="ARBA00001326"/>
    </source>
</evidence>
<keyword evidence="4" id="KW-0533">Nickel</keyword>
<evidence type="ECO:0000259" key="11">
    <source>
        <dbReference type="Pfam" id="PF01937"/>
    </source>
</evidence>
<dbReference type="Gene3D" id="1.20.930.60">
    <property type="match status" value="1"/>
</dbReference>
<evidence type="ECO:0000256" key="7">
    <source>
        <dbReference type="ARBA" id="ARBA00023211"/>
    </source>
</evidence>
<evidence type="ECO:0000256" key="5">
    <source>
        <dbReference type="ARBA" id="ARBA00022723"/>
    </source>
</evidence>
<proteinExistence type="inferred from homology"/>
<name>A0A913XJ47_EXADI</name>
<feature type="domain" description="Damage-control phosphatase ARMT1-like metal-binding" evidence="11">
    <location>
        <begin position="21"/>
        <end position="409"/>
    </location>
</feature>
<comment type="domain">
    <text evidence="10">Subfamily III proteins have a conserved RTxK motif about 40-50 residues from the C-terminus; the threonine may be replaced by serine or cysteine.</text>
</comment>
<sequence>MAYNRPEPLSGKYEGSYAYLTIRDRMPVILTKVIDGIHRKATAYTKENNKEYAEDAKGLVSKLSELNYKMKTNKPLTNIEDKKNDVKLWNDILESVKVDGNDLAWYNGAWLTCETYLYRKIYEAFALSNYHQDCDPFKDQKQASFILQKENITSLANILLSGIGLLTKNSGSDDQTYSLFETLLQFSLWGNKFDLSVFSGEILAQHSQLASRLQNMKSKILANDTPKAWAALESQGNPRIDFILDNAGLELFTDLCLAEFLLNSTNTSVVHLHIKDIPWFVSDTTEADINWTLKQLQDSDIDFLSQLGHRWSKRISNGSFVVRKHLFWTLCHDFSQMKSVANDLYNDLSKSKFLFFKGDLNYRKLVGDLNWPYTTPFSVALCGFSPAPLCALRTVKAEVVVGLEEGRAEQAQSADTDWMISGDYAVIQTSFYTNGQ</sequence>
<dbReference type="PANTHER" id="PTHR12260">
    <property type="entry name" value="DAMAGE-CONTROL PHOSPHATASE ARMT1"/>
    <property type="match status" value="1"/>
</dbReference>
<comment type="catalytic activity">
    <reaction evidence="9 10">
        <text>beta-D-fructose 6-phosphate = dihydroxyacetone + D-glyceraldehyde 3-phosphate</text>
        <dbReference type="Rhea" id="RHEA:28002"/>
        <dbReference type="ChEBI" id="CHEBI:16016"/>
        <dbReference type="ChEBI" id="CHEBI:57634"/>
        <dbReference type="ChEBI" id="CHEBI:59776"/>
    </reaction>
</comment>
<dbReference type="SUPFAM" id="SSF111321">
    <property type="entry name" value="AF1104-like"/>
    <property type="match status" value="1"/>
</dbReference>
<dbReference type="GO" id="GO:0030643">
    <property type="term" value="P:intracellular phosphate ion homeostasis"/>
    <property type="evidence" value="ECO:0007669"/>
    <property type="project" value="UniProtKB-ARBA"/>
</dbReference>
<dbReference type="GO" id="GO:0016462">
    <property type="term" value="F:pyrophosphatase activity"/>
    <property type="evidence" value="ECO:0007669"/>
    <property type="project" value="UniProtKB-ARBA"/>
</dbReference>
<dbReference type="KEGG" id="epa:110243838"/>
<dbReference type="RefSeq" id="XP_020905632.1">
    <property type="nucleotide sequence ID" value="XM_021049973.2"/>
</dbReference>
<dbReference type="FunFam" id="3.40.50.10880:FF:000005">
    <property type="entry name" value="DUF89-domain-containing protein"/>
    <property type="match status" value="1"/>
</dbReference>
<dbReference type="GO" id="GO:0006974">
    <property type="term" value="P:DNA damage response"/>
    <property type="evidence" value="ECO:0007669"/>
    <property type="project" value="TreeGrafter"/>
</dbReference>
<evidence type="ECO:0000313" key="12">
    <source>
        <dbReference type="EnsemblMetazoa" id="XP_020905632.1"/>
    </source>
</evidence>
<dbReference type="EnsemblMetazoa" id="XM_021049973.2">
    <property type="protein sequence ID" value="XP_020905632.1"/>
    <property type="gene ID" value="LOC110243838"/>
</dbReference>
<keyword evidence="7 10" id="KW-0464">Manganese</keyword>
<dbReference type="AlphaFoldDB" id="A0A913XJ47"/>
<dbReference type="OMA" id="IFARQKM"/>
<dbReference type="Proteomes" id="UP000887567">
    <property type="component" value="Unplaced"/>
</dbReference>
<dbReference type="GO" id="GO:0032259">
    <property type="term" value="P:methylation"/>
    <property type="evidence" value="ECO:0007669"/>
    <property type="project" value="UniProtKB-KW"/>
</dbReference>
<dbReference type="GO" id="GO:0051998">
    <property type="term" value="F:protein carboxyl O-methyltransferase activity"/>
    <property type="evidence" value="ECO:0007669"/>
    <property type="project" value="UniProtKB-UniRule"/>
</dbReference>
<dbReference type="InterPro" id="IPR036075">
    <property type="entry name" value="ARMT-1-like_metal-bd_sf"/>
</dbReference>
<dbReference type="EC" id="3.1.3.-" evidence="10"/>
<dbReference type="GeneID" id="110243838"/>
<evidence type="ECO:0000256" key="10">
    <source>
        <dbReference type="RuleBase" id="RU367030"/>
    </source>
</evidence>
<dbReference type="Pfam" id="PF01937">
    <property type="entry name" value="ARMT1-like_dom"/>
    <property type="match status" value="1"/>
</dbReference>
<organism evidence="12 13">
    <name type="scientific">Exaiptasia diaphana</name>
    <name type="common">Tropical sea anemone</name>
    <name type="synonym">Aiptasia pulchella</name>
    <dbReference type="NCBI Taxonomy" id="2652724"/>
    <lineage>
        <taxon>Eukaryota</taxon>
        <taxon>Metazoa</taxon>
        <taxon>Cnidaria</taxon>
        <taxon>Anthozoa</taxon>
        <taxon>Hexacorallia</taxon>
        <taxon>Actiniaria</taxon>
        <taxon>Aiptasiidae</taxon>
        <taxon>Exaiptasia</taxon>
    </lineage>
</organism>
<dbReference type="InterPro" id="IPR002791">
    <property type="entry name" value="ARMT1-like_metal-bd"/>
</dbReference>
<evidence type="ECO:0000256" key="9">
    <source>
        <dbReference type="ARBA" id="ARBA00048809"/>
    </source>
</evidence>
<evidence type="ECO:0000256" key="1">
    <source>
        <dbReference type="ARBA" id="ARBA00000807"/>
    </source>
</evidence>
<evidence type="ECO:0000313" key="13">
    <source>
        <dbReference type="Proteomes" id="UP000887567"/>
    </source>
</evidence>
<evidence type="ECO:0000256" key="4">
    <source>
        <dbReference type="ARBA" id="ARBA00022596"/>
    </source>
</evidence>
<comment type="function">
    <text evidence="8 10">Metal-dependent phosphatase that shows phosphatase activity against several substrates, including fructose-1-phosphate and fructose-6-phosphate. Its preference for fructose-1-phosphate, a strong glycating agent that causes DNA damage rather than a canonical yeast metabolite, suggests a damage-control function in hexose phosphate metabolism. Has also been shown to have O-methyltransferase activity that methylates glutamate residues of target proteins to form gamma-glutamyl methyl ester residues. Possibly methylates PCNA, suggesting it is involved in the DNA damage response.</text>
</comment>
<evidence type="ECO:0000256" key="6">
    <source>
        <dbReference type="ARBA" id="ARBA00022801"/>
    </source>
</evidence>
<comment type="catalytic activity">
    <reaction evidence="2 10">
        <text>beta-D-fructose 1-phosphate + H2O = D-fructose + phosphate</text>
        <dbReference type="Rhea" id="RHEA:35603"/>
        <dbReference type="ChEBI" id="CHEBI:15377"/>
        <dbReference type="ChEBI" id="CHEBI:37721"/>
        <dbReference type="ChEBI" id="CHEBI:43474"/>
        <dbReference type="ChEBI" id="CHEBI:138881"/>
    </reaction>
</comment>
<dbReference type="Gene3D" id="3.40.50.10880">
    <property type="entry name" value="Uncharacterised protein PF01937, DUF89, domain 3"/>
    <property type="match status" value="1"/>
</dbReference>
<dbReference type="GO" id="GO:0046872">
    <property type="term" value="F:metal ion binding"/>
    <property type="evidence" value="ECO:0007669"/>
    <property type="project" value="UniProtKB-UniRule"/>
</dbReference>
<comment type="similarity">
    <text evidence="3 10">Belongs to the damage-control phosphatase family. Sugar phosphate phosphatase III subfamily.</text>
</comment>
<evidence type="ECO:0000256" key="8">
    <source>
        <dbReference type="ARBA" id="ARBA00045980"/>
    </source>
</evidence>
<dbReference type="GO" id="GO:0016791">
    <property type="term" value="F:phosphatase activity"/>
    <property type="evidence" value="ECO:0007669"/>
    <property type="project" value="TreeGrafter"/>
</dbReference>
<comment type="cofactor">
    <cofactor evidence="10">
        <name>Mn(2+)</name>
        <dbReference type="ChEBI" id="CHEBI:29035"/>
    </cofactor>
    <cofactor evidence="10">
        <name>Ni(2+)</name>
        <dbReference type="ChEBI" id="CHEBI:49786"/>
    </cofactor>
</comment>
<dbReference type="OrthoDB" id="541375at2759"/>
<keyword evidence="10" id="KW-0808">Transferase</keyword>
<dbReference type="EC" id="2.1.1.-" evidence="10"/>